<keyword evidence="1" id="KW-0732">Signal</keyword>
<dbReference type="Proteomes" id="UP001497457">
    <property type="component" value="Chromosome 31b"/>
</dbReference>
<feature type="signal peptide" evidence="1">
    <location>
        <begin position="1"/>
        <end position="21"/>
    </location>
</feature>
<accession>A0ABC9D8X0</accession>
<reference evidence="4 6" key="2">
    <citation type="submission" date="2024-10" db="EMBL/GenBank/DDBJ databases">
        <authorList>
            <person name="Ryan C."/>
        </authorList>
    </citation>
    <scope>NUCLEOTIDE SEQUENCE [LARGE SCALE GENOMIC DNA]</scope>
</reference>
<evidence type="ECO:0000313" key="6">
    <source>
        <dbReference type="Proteomes" id="UP001497457"/>
    </source>
</evidence>
<evidence type="ECO:0000313" key="2">
    <source>
        <dbReference type="EMBL" id="CAL5018326.1"/>
    </source>
</evidence>
<evidence type="ECO:0000313" key="4">
    <source>
        <dbReference type="EMBL" id="CAL5033685.1"/>
    </source>
</evidence>
<feature type="chain" id="PRO_5044721763" evidence="1">
    <location>
        <begin position="22"/>
        <end position="83"/>
    </location>
</feature>
<sequence>MNVKQAILCCLLIGSASLSVSKEEIVCATITMNIPFCKDWICKPECWLQKKLRKIDVMEYQCIKGGINGKCQCIACKDVDIPS</sequence>
<dbReference type="EMBL" id="OZ075141">
    <property type="protein sequence ID" value="CAL5033685.1"/>
    <property type="molecule type" value="Genomic_DNA"/>
</dbReference>
<name>A0ABC9D8X0_9POAL</name>
<keyword evidence="6" id="KW-1185">Reference proteome</keyword>
<dbReference type="Proteomes" id="UP001497457">
    <property type="component" value="Chromosome 32b"/>
</dbReference>
<organism evidence="4 6">
    <name type="scientific">Urochloa decumbens</name>
    <dbReference type="NCBI Taxonomy" id="240449"/>
    <lineage>
        <taxon>Eukaryota</taxon>
        <taxon>Viridiplantae</taxon>
        <taxon>Streptophyta</taxon>
        <taxon>Embryophyta</taxon>
        <taxon>Tracheophyta</taxon>
        <taxon>Spermatophyta</taxon>
        <taxon>Magnoliopsida</taxon>
        <taxon>Liliopsida</taxon>
        <taxon>Poales</taxon>
        <taxon>Poaceae</taxon>
        <taxon>PACMAD clade</taxon>
        <taxon>Panicoideae</taxon>
        <taxon>Panicodae</taxon>
        <taxon>Paniceae</taxon>
        <taxon>Melinidinae</taxon>
        <taxon>Urochloa</taxon>
    </lineage>
</organism>
<dbReference type="EMBL" id="OZ075139">
    <property type="protein sequence ID" value="CAL5018326.1"/>
    <property type="molecule type" value="Genomic_DNA"/>
</dbReference>
<dbReference type="Proteomes" id="UP001497457">
    <property type="component" value="Chromosome 30rd"/>
</dbReference>
<gene>
    <name evidence="2" type="ORF">URODEC1_LOCUS74181</name>
    <name evidence="3" type="ORF">URODEC1_LOCUS80025</name>
    <name evidence="4" type="ORF">URODEC1_LOCUS82772</name>
    <name evidence="5" type="ORF">URODEC1_LOCUS83595</name>
</gene>
<dbReference type="EMBL" id="OZ075140">
    <property type="protein sequence ID" value="CAL5028746.1"/>
    <property type="molecule type" value="Genomic_DNA"/>
</dbReference>
<evidence type="ECO:0000256" key="1">
    <source>
        <dbReference type="SAM" id="SignalP"/>
    </source>
</evidence>
<reference evidence="6" key="1">
    <citation type="submission" date="2024-06" db="EMBL/GenBank/DDBJ databases">
        <authorList>
            <person name="Ryan C."/>
        </authorList>
    </citation>
    <scope>NUCLEOTIDE SEQUENCE [LARGE SCALE GENOMIC DNA]</scope>
</reference>
<protein>
    <submittedName>
        <fullName evidence="4">Uncharacterized protein</fullName>
    </submittedName>
</protein>
<evidence type="ECO:0000313" key="5">
    <source>
        <dbReference type="EMBL" id="CAL5035667.1"/>
    </source>
</evidence>
<dbReference type="Proteomes" id="UP001497457">
    <property type="component" value="Chromosome 29rd"/>
</dbReference>
<evidence type="ECO:0000313" key="3">
    <source>
        <dbReference type="EMBL" id="CAL5028746.1"/>
    </source>
</evidence>
<dbReference type="AlphaFoldDB" id="A0ABC9D8X0"/>
<dbReference type="EMBL" id="OZ075142">
    <property type="protein sequence ID" value="CAL5035667.1"/>
    <property type="molecule type" value="Genomic_DNA"/>
</dbReference>
<proteinExistence type="predicted"/>